<protein>
    <submittedName>
        <fullName evidence="2">VOC family protein</fullName>
    </submittedName>
</protein>
<dbReference type="Gene3D" id="3.30.720.110">
    <property type="match status" value="1"/>
</dbReference>
<dbReference type="PROSITE" id="PS51819">
    <property type="entry name" value="VOC"/>
    <property type="match status" value="1"/>
</dbReference>
<dbReference type="PANTHER" id="PTHR34109:SF1">
    <property type="entry name" value="VOC DOMAIN-CONTAINING PROTEIN"/>
    <property type="match status" value="1"/>
</dbReference>
<evidence type="ECO:0000259" key="1">
    <source>
        <dbReference type="PROSITE" id="PS51819"/>
    </source>
</evidence>
<dbReference type="SUPFAM" id="SSF54593">
    <property type="entry name" value="Glyoxalase/Bleomycin resistance protein/Dihydroxybiphenyl dioxygenase"/>
    <property type="match status" value="1"/>
</dbReference>
<accession>A0A853F7F7</accession>
<evidence type="ECO:0000313" key="2">
    <source>
        <dbReference type="EMBL" id="NYT36525.1"/>
    </source>
</evidence>
<dbReference type="CDD" id="cd07246">
    <property type="entry name" value="VOC_like"/>
    <property type="match status" value="1"/>
</dbReference>
<dbReference type="AlphaFoldDB" id="A0A853F7F7"/>
<dbReference type="EMBL" id="JACCEW010000002">
    <property type="protein sequence ID" value="NYT36525.1"/>
    <property type="molecule type" value="Genomic_DNA"/>
</dbReference>
<dbReference type="InterPro" id="IPR004360">
    <property type="entry name" value="Glyas_Fos-R_dOase_dom"/>
</dbReference>
<dbReference type="InterPro" id="IPR029068">
    <property type="entry name" value="Glyas_Bleomycin-R_OHBP_Dase"/>
</dbReference>
<dbReference type="Proteomes" id="UP000580517">
    <property type="component" value="Unassembled WGS sequence"/>
</dbReference>
<gene>
    <name evidence="2" type="ORF">H0A68_06535</name>
</gene>
<evidence type="ECO:0000313" key="3">
    <source>
        <dbReference type="Proteomes" id="UP000580517"/>
    </source>
</evidence>
<keyword evidence="3" id="KW-1185">Reference proteome</keyword>
<comment type="caution">
    <text evidence="2">The sequence shown here is derived from an EMBL/GenBank/DDBJ whole genome shotgun (WGS) entry which is preliminary data.</text>
</comment>
<dbReference type="Pfam" id="PF00903">
    <property type="entry name" value="Glyoxalase"/>
    <property type="match status" value="1"/>
</dbReference>
<feature type="domain" description="VOC" evidence="1">
    <location>
        <begin position="1"/>
        <end position="125"/>
    </location>
</feature>
<dbReference type="OrthoDB" id="9795306at2"/>
<sequence>MATVTPHLVCAGAADAIAFYKKAFGAVEKSRLELMPGKIAHAYLRIGDSAIFLMDEVPEWNARGPKMLKGSPVSLHLYVQDVDAATEQAIAAGATVVMPVEDMFWGDRYGVVEDPFGHRWSLATHVQDLTPEEIGRNAQEMMARGGGDGCAGNQDTA</sequence>
<proteinExistence type="predicted"/>
<dbReference type="Gene3D" id="3.30.720.120">
    <property type="match status" value="1"/>
</dbReference>
<dbReference type="PANTHER" id="PTHR34109">
    <property type="entry name" value="BNAUNNG04460D PROTEIN-RELATED"/>
    <property type="match status" value="1"/>
</dbReference>
<name>A0A853F7F7_9BURK</name>
<organism evidence="2 3">
    <name type="scientific">Allopusillimonas soli</name>
    <dbReference type="NCBI Taxonomy" id="659016"/>
    <lineage>
        <taxon>Bacteria</taxon>
        <taxon>Pseudomonadati</taxon>
        <taxon>Pseudomonadota</taxon>
        <taxon>Betaproteobacteria</taxon>
        <taxon>Burkholderiales</taxon>
        <taxon>Alcaligenaceae</taxon>
        <taxon>Allopusillimonas</taxon>
    </lineage>
</organism>
<dbReference type="InterPro" id="IPR037523">
    <property type="entry name" value="VOC_core"/>
</dbReference>
<reference evidence="2 3" key="1">
    <citation type="submission" date="2020-07" db="EMBL/GenBank/DDBJ databases">
        <title>Taxonomic revisions and descriptions of new bacterial species based on genomic comparisons in the high-G+C-content subgroup of the family Alcaligenaceae.</title>
        <authorList>
            <person name="Szabo A."/>
            <person name="Felfoldi T."/>
        </authorList>
    </citation>
    <scope>NUCLEOTIDE SEQUENCE [LARGE SCALE GENOMIC DNA]</scope>
    <source>
        <strain evidence="2 3">DSM 25264</strain>
    </source>
</reference>